<dbReference type="InterPro" id="IPR008604">
    <property type="entry name" value="MAP7_fam"/>
</dbReference>
<dbReference type="Pfam" id="PF05672">
    <property type="entry name" value="MAP7"/>
    <property type="match status" value="1"/>
</dbReference>
<feature type="region of interest" description="Disordered" evidence="6">
    <location>
        <begin position="1"/>
        <end position="90"/>
    </location>
</feature>
<comment type="subcellular location">
    <subcellularLocation>
        <location evidence="1">Cytoplasm</location>
        <location evidence="1">Cytoskeleton</location>
    </subcellularLocation>
</comment>
<protein>
    <recommendedName>
        <fullName evidence="9">MAP7 domain-containing protein 2</fullName>
    </recommendedName>
</protein>
<evidence type="ECO:0000256" key="3">
    <source>
        <dbReference type="ARBA" id="ARBA00022490"/>
    </source>
</evidence>
<feature type="region of interest" description="Disordered" evidence="6">
    <location>
        <begin position="175"/>
        <end position="223"/>
    </location>
</feature>
<reference evidence="7" key="1">
    <citation type="submission" date="2021-02" db="EMBL/GenBank/DDBJ databases">
        <authorList>
            <person name="Nowell W R."/>
        </authorList>
    </citation>
    <scope>NUCLEOTIDE SEQUENCE</scope>
</reference>
<evidence type="ECO:0000313" key="7">
    <source>
        <dbReference type="EMBL" id="CAF5203776.1"/>
    </source>
</evidence>
<comment type="caution">
    <text evidence="7">The sequence shown here is derived from an EMBL/GenBank/DDBJ whole genome shotgun (WGS) entry which is preliminary data.</text>
</comment>
<evidence type="ECO:0000256" key="2">
    <source>
        <dbReference type="ARBA" id="ARBA00007525"/>
    </source>
</evidence>
<feature type="compositionally biased region" description="Polar residues" evidence="6">
    <location>
        <begin position="64"/>
        <end position="86"/>
    </location>
</feature>
<evidence type="ECO:0000256" key="6">
    <source>
        <dbReference type="SAM" id="MobiDB-lite"/>
    </source>
</evidence>
<keyword evidence="4" id="KW-0175">Coiled coil</keyword>
<organism evidence="7 8">
    <name type="scientific">Rotaria magnacalcarata</name>
    <dbReference type="NCBI Taxonomy" id="392030"/>
    <lineage>
        <taxon>Eukaryota</taxon>
        <taxon>Metazoa</taxon>
        <taxon>Spiralia</taxon>
        <taxon>Gnathifera</taxon>
        <taxon>Rotifera</taxon>
        <taxon>Eurotatoria</taxon>
        <taxon>Bdelloidea</taxon>
        <taxon>Philodinida</taxon>
        <taxon>Philodinidae</taxon>
        <taxon>Rotaria</taxon>
    </lineage>
</organism>
<dbReference type="AlphaFoldDB" id="A0A8S3IPG3"/>
<sequence>RERENELKRQEEQRLQQQREELERKQTEEAERLNRERQERIKKEEEERNERKKRLDLIMRRTRQTSPSSKVIFQPENNISNTNSDETNGHDKQQLLMSHSISDNRLPTLLSNENFLNTNESTTPDASKFKSPLIQNLLNKARNTQSVDNLTQSNMTTSQIMDESMADGETVTIQSPMRSDTSDDDDQQDSEIDNTTNGHSDSPLSSSTNLNSSHDRPVETATN</sequence>
<feature type="non-terminal residue" evidence="7">
    <location>
        <position position="1"/>
    </location>
</feature>
<dbReference type="PANTHER" id="PTHR15073:SF1">
    <property type="entry name" value="RETICULOCYTE-BINDING PROTEIN HOMOLOG 2A"/>
    <property type="match status" value="1"/>
</dbReference>
<feature type="compositionally biased region" description="Basic and acidic residues" evidence="6">
    <location>
        <begin position="1"/>
        <end position="59"/>
    </location>
</feature>
<evidence type="ECO:0008006" key="9">
    <source>
        <dbReference type="Google" id="ProtNLM"/>
    </source>
</evidence>
<keyword evidence="5" id="KW-0206">Cytoskeleton</keyword>
<dbReference type="InterPro" id="IPR051483">
    <property type="entry name" value="MAP7_domain-containing"/>
</dbReference>
<keyword evidence="3" id="KW-0963">Cytoplasm</keyword>
<dbReference type="GO" id="GO:0015630">
    <property type="term" value="C:microtubule cytoskeleton"/>
    <property type="evidence" value="ECO:0007669"/>
    <property type="project" value="InterPro"/>
</dbReference>
<feature type="compositionally biased region" description="Acidic residues" evidence="6">
    <location>
        <begin position="182"/>
        <end position="192"/>
    </location>
</feature>
<gene>
    <name evidence="7" type="ORF">SMN809_LOCUS76278</name>
</gene>
<evidence type="ECO:0000256" key="5">
    <source>
        <dbReference type="ARBA" id="ARBA00023212"/>
    </source>
</evidence>
<name>A0A8S3IPG3_9BILA</name>
<dbReference type="EMBL" id="CAJOBI010334463">
    <property type="protein sequence ID" value="CAF5203776.1"/>
    <property type="molecule type" value="Genomic_DNA"/>
</dbReference>
<evidence type="ECO:0000313" key="8">
    <source>
        <dbReference type="Proteomes" id="UP000676336"/>
    </source>
</evidence>
<feature type="compositionally biased region" description="Low complexity" evidence="6">
    <location>
        <begin position="199"/>
        <end position="212"/>
    </location>
</feature>
<accession>A0A8S3IPG3</accession>
<evidence type="ECO:0000256" key="1">
    <source>
        <dbReference type="ARBA" id="ARBA00004245"/>
    </source>
</evidence>
<evidence type="ECO:0000256" key="4">
    <source>
        <dbReference type="ARBA" id="ARBA00023054"/>
    </source>
</evidence>
<dbReference type="Proteomes" id="UP000676336">
    <property type="component" value="Unassembled WGS sequence"/>
</dbReference>
<feature type="non-terminal residue" evidence="7">
    <location>
        <position position="223"/>
    </location>
</feature>
<proteinExistence type="inferred from homology"/>
<dbReference type="GO" id="GO:0000226">
    <property type="term" value="P:microtubule cytoskeleton organization"/>
    <property type="evidence" value="ECO:0007669"/>
    <property type="project" value="InterPro"/>
</dbReference>
<comment type="similarity">
    <text evidence="2">Belongs to the MAP7 family.</text>
</comment>
<dbReference type="PANTHER" id="PTHR15073">
    <property type="entry name" value="MICROTUBULE-ASSOCIATED PROTEIN"/>
    <property type="match status" value="1"/>
</dbReference>
<feature type="compositionally biased region" description="Basic and acidic residues" evidence="6">
    <location>
        <begin position="213"/>
        <end position="223"/>
    </location>
</feature>